<reference evidence="1" key="1">
    <citation type="journal article" date="2015" name="Proc. Natl. Acad. Sci. U.S.A.">
        <title>Bacterial clade with the ribosomal RNA operon on a small plasmid rather than the chromosome.</title>
        <authorList>
            <person name="Anda M."/>
            <person name="Ohtsubo Y."/>
            <person name="Okubo T."/>
            <person name="Sugawara M."/>
            <person name="Nagata Y."/>
            <person name="Tsuda M."/>
            <person name="Minamisawa K."/>
            <person name="Mitsui H."/>
        </authorList>
    </citation>
    <scope>NUCLEOTIDE SEQUENCE</scope>
    <source>
        <strain evidence="1">DSM 15513</strain>
    </source>
</reference>
<dbReference type="AlphaFoldDB" id="A0A0P0ZAM6"/>
<protein>
    <submittedName>
        <fullName evidence="1">Uncharacterized protein</fullName>
    </submittedName>
</protein>
<accession>A0A0P0ZAM6</accession>
<dbReference type="EMBL" id="LC066397">
    <property type="protein sequence ID" value="BAT31437.1"/>
    <property type="molecule type" value="Genomic_DNA"/>
</dbReference>
<organism evidence="1">
    <name type="scientific">Fulvimarina pelagi</name>
    <dbReference type="NCBI Taxonomy" id="217511"/>
    <lineage>
        <taxon>Bacteria</taxon>
        <taxon>Pseudomonadati</taxon>
        <taxon>Pseudomonadota</taxon>
        <taxon>Alphaproteobacteria</taxon>
        <taxon>Hyphomicrobiales</taxon>
        <taxon>Aurantimonadaceae</taxon>
        <taxon>Fulvimarina</taxon>
    </lineage>
</organism>
<dbReference type="RefSeq" id="WP_007065989.1">
    <property type="nucleotide sequence ID" value="NZ_BBWO01000005.1"/>
</dbReference>
<proteinExistence type="predicted"/>
<dbReference type="SUPFAM" id="SSF56784">
    <property type="entry name" value="HAD-like"/>
    <property type="match status" value="1"/>
</dbReference>
<name>A0A0P0ZAM6_9HYPH</name>
<evidence type="ECO:0000313" key="1">
    <source>
        <dbReference type="EMBL" id="BAT31437.1"/>
    </source>
</evidence>
<dbReference type="InterPro" id="IPR036412">
    <property type="entry name" value="HAD-like_sf"/>
</dbReference>
<sequence length="232" mass="25438">MKPETRGVPIADIPKTCDALVVLDIDEVILEFIGPFDNLLAEHGARLHFDSYKLTGNARSLSTGAALSGGDLDGIMQRLYAEQETRQAPVAGSREALARLAAHADIVFLTAMEPRFYDERRRTLDEAGLTHPMIATERSKGGVVAELSERWQGPVVFVDDLAPNLQTVQRSVPRARLVQIMAHPGFRPHLPPLPKGVYSANDWWDAAGHIEAILRAPIAENLVRPQNANRAG</sequence>